<proteinExistence type="predicted"/>
<protein>
    <submittedName>
        <fullName evidence="1">Putative secreted protein</fullName>
    </submittedName>
</protein>
<name>A0A6B0TUP5_IXORI</name>
<reference evidence="1" key="1">
    <citation type="submission" date="2019-12" db="EMBL/GenBank/DDBJ databases">
        <title>An insight into the sialome of adult female Ixodes ricinus ticks feeding for 6 days.</title>
        <authorList>
            <person name="Perner J."/>
            <person name="Ribeiro J.M.C."/>
        </authorList>
    </citation>
    <scope>NUCLEOTIDE SEQUENCE</scope>
    <source>
        <strain evidence="1">Semi-engorged</strain>
        <tissue evidence="1">Salivary glands</tissue>
    </source>
</reference>
<evidence type="ECO:0000313" key="1">
    <source>
        <dbReference type="EMBL" id="MXU83742.1"/>
    </source>
</evidence>
<organism evidence="1">
    <name type="scientific">Ixodes ricinus</name>
    <name type="common">Common tick</name>
    <name type="synonym">Acarus ricinus</name>
    <dbReference type="NCBI Taxonomy" id="34613"/>
    <lineage>
        <taxon>Eukaryota</taxon>
        <taxon>Metazoa</taxon>
        <taxon>Ecdysozoa</taxon>
        <taxon>Arthropoda</taxon>
        <taxon>Chelicerata</taxon>
        <taxon>Arachnida</taxon>
        <taxon>Acari</taxon>
        <taxon>Parasitiformes</taxon>
        <taxon>Ixodida</taxon>
        <taxon>Ixodoidea</taxon>
        <taxon>Ixodidae</taxon>
        <taxon>Ixodinae</taxon>
        <taxon>Ixodes</taxon>
    </lineage>
</organism>
<dbReference type="EMBL" id="GIFC01001659">
    <property type="protein sequence ID" value="MXU83742.1"/>
    <property type="molecule type" value="Transcribed_RNA"/>
</dbReference>
<accession>A0A6B0TUP5</accession>
<dbReference type="AlphaFoldDB" id="A0A6B0TUP5"/>
<sequence length="77" mass="8407">MHRSIDIFLLNLTVKLNRCIGFVILGHDWGDTKFCANSSGKQNSCLCDVGSISWLSLAGNAPTGGRTDTFFGDWGLR</sequence>